<evidence type="ECO:0000256" key="3">
    <source>
        <dbReference type="ARBA" id="ARBA00022741"/>
    </source>
</evidence>
<dbReference type="SMART" id="SM01211">
    <property type="entry name" value="GATase_5"/>
    <property type="match status" value="1"/>
</dbReference>
<organism evidence="8">
    <name type="scientific">marine metagenome</name>
    <dbReference type="NCBI Taxonomy" id="408172"/>
    <lineage>
        <taxon>unclassified sequences</taxon>
        <taxon>metagenomes</taxon>
        <taxon>ecological metagenomes</taxon>
    </lineage>
</organism>
<dbReference type="PANTHER" id="PTHR47552">
    <property type="entry name" value="PHOSPHORIBOSYLFORMYLGLYCINAMIDINE SYNTHASE SUBUNIT PURQ"/>
    <property type="match status" value="1"/>
</dbReference>
<protein>
    <submittedName>
        <fullName evidence="8">Uncharacterized protein</fullName>
    </submittedName>
</protein>
<dbReference type="Gene3D" id="3.40.50.880">
    <property type="match status" value="1"/>
</dbReference>
<dbReference type="AlphaFoldDB" id="A0A383D9I8"/>
<dbReference type="PANTHER" id="PTHR47552:SF1">
    <property type="entry name" value="PHOSPHORIBOSYLFORMYLGLYCINAMIDINE SYNTHASE SUBUNIT PURQ"/>
    <property type="match status" value="1"/>
</dbReference>
<dbReference type="PROSITE" id="PS51274">
    <property type="entry name" value="GATASE_COBBQ"/>
    <property type="match status" value="1"/>
</dbReference>
<reference evidence="8" key="1">
    <citation type="submission" date="2018-05" db="EMBL/GenBank/DDBJ databases">
        <authorList>
            <person name="Lanie J.A."/>
            <person name="Ng W.-L."/>
            <person name="Kazmierczak K.M."/>
            <person name="Andrzejewski T.M."/>
            <person name="Davidsen T.M."/>
            <person name="Wayne K.J."/>
            <person name="Tettelin H."/>
            <person name="Glass J.I."/>
            <person name="Rusch D."/>
            <person name="Podicherti R."/>
            <person name="Tsui H.-C.T."/>
            <person name="Winkler M.E."/>
        </authorList>
    </citation>
    <scope>NUCLEOTIDE SEQUENCE</scope>
</reference>
<dbReference type="InterPro" id="IPR010075">
    <property type="entry name" value="PRibForGlyAmidine_synth_PurQ"/>
</dbReference>
<dbReference type="GO" id="GO:0004642">
    <property type="term" value="F:phosphoribosylformylglycinamidine synthase activity"/>
    <property type="evidence" value="ECO:0007669"/>
    <property type="project" value="InterPro"/>
</dbReference>
<evidence type="ECO:0000256" key="2">
    <source>
        <dbReference type="ARBA" id="ARBA00022598"/>
    </source>
</evidence>
<keyword evidence="4" id="KW-0658">Purine biosynthesis</keyword>
<keyword evidence="3" id="KW-0547">Nucleotide-binding</keyword>
<accession>A0A383D9I8</accession>
<dbReference type="GO" id="GO:0016787">
    <property type="term" value="F:hydrolase activity"/>
    <property type="evidence" value="ECO:0007669"/>
    <property type="project" value="UniProtKB-KW"/>
</dbReference>
<dbReference type="PROSITE" id="PS51273">
    <property type="entry name" value="GATASE_TYPE_1"/>
    <property type="match status" value="1"/>
</dbReference>
<proteinExistence type="predicted"/>
<feature type="non-terminal residue" evidence="8">
    <location>
        <position position="100"/>
    </location>
</feature>
<dbReference type="Pfam" id="PF13507">
    <property type="entry name" value="GATase_5"/>
    <property type="match status" value="1"/>
</dbReference>
<keyword evidence="2" id="KW-0436">Ligase</keyword>
<dbReference type="GO" id="GO:0005524">
    <property type="term" value="F:ATP binding"/>
    <property type="evidence" value="ECO:0007669"/>
    <property type="project" value="UniProtKB-KW"/>
</dbReference>
<dbReference type="GO" id="GO:0006189">
    <property type="term" value="P:'de novo' IMP biosynthetic process"/>
    <property type="evidence" value="ECO:0007669"/>
    <property type="project" value="InterPro"/>
</dbReference>
<evidence type="ECO:0000256" key="5">
    <source>
        <dbReference type="ARBA" id="ARBA00022801"/>
    </source>
</evidence>
<name>A0A383D9I8_9ZZZZ</name>
<gene>
    <name evidence="8" type="ORF">METZ01_LOCUS494040</name>
</gene>
<sequence>MKAAVIVFPGSNCDRDVKIALEASSGETPAMVWHGDGTLPDCDLIVLPGGFSYGDYLRSGAIAANSPVMRAVIAASRRGTRLLAICNGFQIAVEAGLLPG</sequence>
<dbReference type="SUPFAM" id="SSF52317">
    <property type="entry name" value="Class I glutamine amidotransferase-like"/>
    <property type="match status" value="1"/>
</dbReference>
<evidence type="ECO:0000256" key="7">
    <source>
        <dbReference type="ARBA" id="ARBA00022962"/>
    </source>
</evidence>
<dbReference type="EMBL" id="UINC01215488">
    <property type="protein sequence ID" value="SVE41186.1"/>
    <property type="molecule type" value="Genomic_DNA"/>
</dbReference>
<keyword evidence="5" id="KW-0378">Hydrolase</keyword>
<dbReference type="InterPro" id="IPR029062">
    <property type="entry name" value="Class_I_gatase-like"/>
</dbReference>
<evidence type="ECO:0000256" key="1">
    <source>
        <dbReference type="ARBA" id="ARBA00022490"/>
    </source>
</evidence>
<keyword evidence="1" id="KW-0963">Cytoplasm</keyword>
<keyword evidence="7" id="KW-0315">Glutamine amidotransferase</keyword>
<keyword evidence="6" id="KW-0067">ATP-binding</keyword>
<evidence type="ECO:0000256" key="6">
    <source>
        <dbReference type="ARBA" id="ARBA00022840"/>
    </source>
</evidence>
<evidence type="ECO:0000313" key="8">
    <source>
        <dbReference type="EMBL" id="SVE41186.1"/>
    </source>
</evidence>
<evidence type="ECO:0000256" key="4">
    <source>
        <dbReference type="ARBA" id="ARBA00022755"/>
    </source>
</evidence>